<protein>
    <submittedName>
        <fullName evidence="1">Uncharacterized protein</fullName>
    </submittedName>
</protein>
<dbReference type="Proteomes" id="UP000736787">
    <property type="component" value="Unassembled WGS sequence"/>
</dbReference>
<dbReference type="AlphaFoldDB" id="A0A8T1BGN3"/>
<proteinExistence type="predicted"/>
<evidence type="ECO:0000313" key="2">
    <source>
        <dbReference type="Proteomes" id="UP000736787"/>
    </source>
</evidence>
<reference evidence="1" key="1">
    <citation type="submission" date="2018-10" db="EMBL/GenBank/DDBJ databases">
        <title>Effector identification in a new, highly contiguous assembly of the strawberry crown rot pathogen Phytophthora cactorum.</title>
        <authorList>
            <person name="Armitage A.D."/>
            <person name="Nellist C.F."/>
            <person name="Bates H."/>
            <person name="Vickerstaff R.J."/>
            <person name="Harrison R.J."/>
        </authorList>
    </citation>
    <scope>NUCLEOTIDE SEQUENCE</scope>
    <source>
        <strain evidence="1">4040</strain>
    </source>
</reference>
<name>A0A8T1BGN3_9STRA</name>
<accession>A0A8T1BGN3</accession>
<organism evidence="1 2">
    <name type="scientific">Phytophthora cactorum</name>
    <dbReference type="NCBI Taxonomy" id="29920"/>
    <lineage>
        <taxon>Eukaryota</taxon>
        <taxon>Sar</taxon>
        <taxon>Stramenopiles</taxon>
        <taxon>Oomycota</taxon>
        <taxon>Peronosporomycetes</taxon>
        <taxon>Peronosporales</taxon>
        <taxon>Peronosporaceae</taxon>
        <taxon>Phytophthora</taxon>
    </lineage>
</organism>
<evidence type="ECO:0000313" key="1">
    <source>
        <dbReference type="EMBL" id="KAG2901167.1"/>
    </source>
</evidence>
<comment type="caution">
    <text evidence="1">The sequence shown here is derived from an EMBL/GenBank/DDBJ whole genome shotgun (WGS) entry which is preliminary data.</text>
</comment>
<sequence length="112" mass="12447">MHGLSFLSLVESCEQMDFSGVFTNTRVFDNLHCSQAKATIARTCQKIEILARQSLANNTIGTTYMYCSYLTAWCCACVFCCGGEDFAVVRVHAAKNNEARRRSKIPAGHLSR</sequence>
<dbReference type="EMBL" id="RCMK01001131">
    <property type="protein sequence ID" value="KAG2901167.1"/>
    <property type="molecule type" value="Genomic_DNA"/>
</dbReference>
<gene>
    <name evidence="1" type="ORF">PC117_g21791</name>
</gene>